<organism evidence="2 3">
    <name type="scientific">Cesiribacter andamanensis AMV16</name>
    <dbReference type="NCBI Taxonomy" id="1279009"/>
    <lineage>
        <taxon>Bacteria</taxon>
        <taxon>Pseudomonadati</taxon>
        <taxon>Bacteroidota</taxon>
        <taxon>Cytophagia</taxon>
        <taxon>Cytophagales</taxon>
        <taxon>Cesiribacteraceae</taxon>
        <taxon>Cesiribacter</taxon>
    </lineage>
</organism>
<dbReference type="InterPro" id="IPR026341">
    <property type="entry name" value="T9SS_type_B"/>
</dbReference>
<reference evidence="2 3" key="1">
    <citation type="journal article" date="2013" name="Genome Announc.">
        <title>Draft Genome Sequence of Cesiribacter andamanensis Strain AMV16T, Isolated from a Soil Sample from a Mud Volcano in the Andaman Islands, India.</title>
        <authorList>
            <person name="Shivaji S."/>
            <person name="Ara S."/>
            <person name="Begum Z."/>
            <person name="Srinivas T.N."/>
            <person name="Singh A."/>
            <person name="Kumar Pinnaka A."/>
        </authorList>
    </citation>
    <scope>NUCLEOTIDE SEQUENCE [LARGE SCALE GENOMIC DNA]</scope>
    <source>
        <strain evidence="2 3">AMV16</strain>
    </source>
</reference>
<comment type="caution">
    <text evidence="2">The sequence shown here is derived from an EMBL/GenBank/DDBJ whole genome shotgun (WGS) entry which is preliminary data.</text>
</comment>
<evidence type="ECO:0000259" key="1">
    <source>
        <dbReference type="Pfam" id="PF19081"/>
    </source>
</evidence>
<evidence type="ECO:0000313" key="3">
    <source>
        <dbReference type="Proteomes" id="UP000011910"/>
    </source>
</evidence>
<dbReference type="SUPFAM" id="SSF49899">
    <property type="entry name" value="Concanavalin A-like lectins/glucanases"/>
    <property type="match status" value="1"/>
</dbReference>
<dbReference type="RefSeq" id="WP_009194327.1">
    <property type="nucleotide sequence ID" value="NZ_AODQ01000014.1"/>
</dbReference>
<dbReference type="GO" id="GO:0005975">
    <property type="term" value="P:carbohydrate metabolic process"/>
    <property type="evidence" value="ECO:0007669"/>
    <property type="project" value="UniProtKB-ARBA"/>
</dbReference>
<dbReference type="CDD" id="cd01951">
    <property type="entry name" value="lectin_L-type"/>
    <property type="match status" value="1"/>
</dbReference>
<dbReference type="Pfam" id="PF17963">
    <property type="entry name" value="Big_9"/>
    <property type="match status" value="1"/>
</dbReference>
<dbReference type="NCBIfam" id="TIGR04131">
    <property type="entry name" value="Bac_Flav_CTERM"/>
    <property type="match status" value="1"/>
</dbReference>
<gene>
    <name evidence="2" type="ORF">ADICEAN_00925</name>
</gene>
<accession>M7N5Q0</accession>
<evidence type="ECO:0000313" key="2">
    <source>
        <dbReference type="EMBL" id="EMR03958.1"/>
    </source>
</evidence>
<dbReference type="InterPro" id="IPR013320">
    <property type="entry name" value="ConA-like_dom_sf"/>
</dbReference>
<dbReference type="Pfam" id="PF18483">
    <property type="entry name" value="Lectin_L-type_dom"/>
    <property type="match status" value="1"/>
</dbReference>
<dbReference type="Gene3D" id="2.60.40.2810">
    <property type="match status" value="1"/>
</dbReference>
<dbReference type="Pfam" id="PF19081">
    <property type="entry name" value="Ig_7"/>
    <property type="match status" value="1"/>
</dbReference>
<keyword evidence="3" id="KW-1185">Reference proteome</keyword>
<dbReference type="Pfam" id="PF13585">
    <property type="entry name" value="CHU_C"/>
    <property type="match status" value="1"/>
</dbReference>
<dbReference type="GO" id="GO:0004553">
    <property type="term" value="F:hydrolase activity, hydrolyzing O-glycosyl compounds"/>
    <property type="evidence" value="ECO:0007669"/>
    <property type="project" value="UniProtKB-ARBA"/>
</dbReference>
<dbReference type="STRING" id="1279009.ADICEAN_00925"/>
<dbReference type="InterPro" id="IPR056573">
    <property type="entry name" value="Lectin_L-type_dom"/>
</dbReference>
<dbReference type="OrthoDB" id="1521709at2"/>
<dbReference type="eggNOG" id="COG3210">
    <property type="taxonomic scope" value="Bacteria"/>
</dbReference>
<sequence>MLFLKYIVKSAVTARCILFRIALVVGCALTPTLVSAQFVTRGDAVKVSERCFKVTEDKEGRFGAVWWERQIDLREPVELDFVIYLGTRDEDGADGIAFVLHNDVRGLNAKGTPGGGLGFAYHPTYTDDQTLVRVIKPSVAIEFDTYYNRSFVNELEADHTTIVYDGDLDHIILPALPINPDNPNVEDGGCNDYKIKWNPANFELELYFNGKLRFRNRDDIVTKVFGGNPIVYYGFTGSTGGSKNEQTICIFEAESKPVAIADVVSTEHQVPVTIDVLANDSHTTGDALGIGAIIKQPLHGSVQIVNNSLVYTPAFGFVGTDVFTYEACETGSDLCYSKCASAQVRVEVVCSQVLPTPQVADAFRCGPGEVQFTAQAVEAPGGTYRWYASASHTVPIYEAEGTLFITPLLQRTTTFWVSFFDGACEGDRTSVTAIVQPLPEVYAGEDTRLYIGEELQLQGYGEGQISWSPSEGLSDMGILTPIANPQATTTYTLTITDASGCIATDEITITVVDGIFVPNAFSPNGDGLNDYWEILKIAKYPACTVSVFDRWGVVVFESKGYAVPWDGMYKGKKLPLGSYAYVIDLGEGGKPQKGIVSLVH</sequence>
<dbReference type="PATRIC" id="fig|1279009.4.peg.935"/>
<dbReference type="EMBL" id="AODQ01000014">
    <property type="protein sequence ID" value="EMR03958.1"/>
    <property type="molecule type" value="Genomic_DNA"/>
</dbReference>
<dbReference type="AlphaFoldDB" id="M7N5Q0"/>
<protein>
    <recommendedName>
        <fullName evidence="1">Ig-like domain-containing protein</fullName>
    </recommendedName>
</protein>
<dbReference type="eggNOG" id="COG3291">
    <property type="taxonomic scope" value="Bacteria"/>
</dbReference>
<proteinExistence type="predicted"/>
<name>M7N5Q0_9BACT</name>
<dbReference type="InterPro" id="IPR044023">
    <property type="entry name" value="Ig_7"/>
</dbReference>
<feature type="domain" description="Ig-like" evidence="1">
    <location>
        <begin position="356"/>
        <end position="437"/>
    </location>
</feature>
<dbReference type="Gene3D" id="2.60.120.200">
    <property type="match status" value="1"/>
</dbReference>
<dbReference type="Proteomes" id="UP000011910">
    <property type="component" value="Unassembled WGS sequence"/>
</dbReference>